<dbReference type="Proteomes" id="UP000294894">
    <property type="component" value="Chromosome"/>
</dbReference>
<protein>
    <submittedName>
        <fullName evidence="3">Asparagine synthetase B family protein</fullName>
    </submittedName>
</protein>
<dbReference type="InterPro" id="IPR001962">
    <property type="entry name" value="Asn_synthase"/>
</dbReference>
<evidence type="ECO:0000313" key="4">
    <source>
        <dbReference type="Proteomes" id="UP000294894"/>
    </source>
</evidence>
<dbReference type="OrthoDB" id="3545397at2"/>
<sequence length="547" mass="58140">MRADGTPRYRASAYVCGALGAADPEALRRLVAASPSPLVEVVSTADVRLSATHRLRAWGEGEPTGGHLWNALAEPGTAVDSAAAAANGWMAAGLTREPGAATLHTDGLGLAEVYTRRVGDAVYFATRIDPLTRIVDAPLTQDEDAWASLLALGAPVGGATPFEEIRRLGPAESLTVRADGHVRRTTGEPDWLATDGHAPEPGEVVELLRAAIPTGDDLSVTLSGGWDSRLLAVLAVGESRDRLQAWTTDADTGSDLDLRLAQPVAHALGAEHTVVRPGPRAWARHAPAARRRMQFQSWMHTWLMPLAGRLHGSRRTVLDGLAGDVLLKSLFVDRVILDAPDPAAALWHRLGGWRLDRGSLLAPGTAVEMAARSRDDVRALVAPYAGHPAAAALSVLATRTSRVVAASPVLLFGPEVPVSVPFVDPRVLAAGLRVPVDQKLGGEFYRRVLATAAPAGVTGLPSTNDVATPRAPRRRRQVHPAAIARLSREVGADPDVVRRLGEPLRARIDEPAALRRLVAGRAAPLAVLQWAALMAQWRSDYRDVLVA</sequence>
<dbReference type="KEGG" id="noy:EXE57_03040"/>
<dbReference type="GO" id="GO:0006529">
    <property type="term" value="P:asparagine biosynthetic process"/>
    <property type="evidence" value="ECO:0007669"/>
    <property type="project" value="InterPro"/>
</dbReference>
<dbReference type="Pfam" id="PF00733">
    <property type="entry name" value="Asn_synthase"/>
    <property type="match status" value="1"/>
</dbReference>
<dbReference type="SUPFAM" id="SSF52402">
    <property type="entry name" value="Adenine nucleotide alpha hydrolases-like"/>
    <property type="match status" value="1"/>
</dbReference>
<feature type="domain" description="Asparagine synthetase" evidence="2">
    <location>
        <begin position="218"/>
        <end position="452"/>
    </location>
</feature>
<dbReference type="Gene3D" id="3.40.50.620">
    <property type="entry name" value="HUPs"/>
    <property type="match status" value="1"/>
</dbReference>
<dbReference type="InterPro" id="IPR029055">
    <property type="entry name" value="Ntn_hydrolases_N"/>
</dbReference>
<dbReference type="GO" id="GO:0004066">
    <property type="term" value="F:asparagine synthase (glutamine-hydrolyzing) activity"/>
    <property type="evidence" value="ECO:0007669"/>
    <property type="project" value="InterPro"/>
</dbReference>
<evidence type="ECO:0000313" key="3">
    <source>
        <dbReference type="EMBL" id="QBR91357.1"/>
    </source>
</evidence>
<proteinExistence type="predicted"/>
<accession>A0A4P7GI56</accession>
<dbReference type="RefSeq" id="WP_135073888.1">
    <property type="nucleotide sequence ID" value="NZ_CP038267.1"/>
</dbReference>
<evidence type="ECO:0000256" key="1">
    <source>
        <dbReference type="SAM" id="MobiDB-lite"/>
    </source>
</evidence>
<dbReference type="EMBL" id="CP038267">
    <property type="protein sequence ID" value="QBR91357.1"/>
    <property type="molecule type" value="Genomic_DNA"/>
</dbReference>
<reference evidence="3 4" key="1">
    <citation type="submission" date="2019-03" db="EMBL/GenBank/DDBJ databases">
        <title>Three New Species of Nocardioides, Nocardioides euryhalodurans sp. nov., Nocardioides seonyuensis sp. nov. and Nocardioides eburneoflavus sp. nov., Iolated from Soil.</title>
        <authorList>
            <person name="Roh S.G."/>
            <person name="Lee C."/>
            <person name="Kim M.-K."/>
            <person name="Kim S.B."/>
        </authorList>
    </citation>
    <scope>NUCLEOTIDE SEQUENCE [LARGE SCALE GENOMIC DNA]</scope>
    <source>
        <strain evidence="3 4">MMS17-SY117</strain>
    </source>
</reference>
<keyword evidence="4" id="KW-1185">Reference proteome</keyword>
<dbReference type="SUPFAM" id="SSF56235">
    <property type="entry name" value="N-terminal nucleophile aminohydrolases (Ntn hydrolases)"/>
    <property type="match status" value="1"/>
</dbReference>
<feature type="region of interest" description="Disordered" evidence="1">
    <location>
        <begin position="459"/>
        <end position="478"/>
    </location>
</feature>
<dbReference type="InterPro" id="IPR014729">
    <property type="entry name" value="Rossmann-like_a/b/a_fold"/>
</dbReference>
<evidence type="ECO:0000259" key="2">
    <source>
        <dbReference type="Pfam" id="PF00733"/>
    </source>
</evidence>
<name>A0A4P7GI56_9ACTN</name>
<organism evidence="3 4">
    <name type="scientific">Nocardioides euryhalodurans</name>
    <dbReference type="NCBI Taxonomy" id="2518370"/>
    <lineage>
        <taxon>Bacteria</taxon>
        <taxon>Bacillati</taxon>
        <taxon>Actinomycetota</taxon>
        <taxon>Actinomycetes</taxon>
        <taxon>Propionibacteriales</taxon>
        <taxon>Nocardioidaceae</taxon>
        <taxon>Nocardioides</taxon>
    </lineage>
</organism>
<gene>
    <name evidence="3" type="ORF">EXE57_03040</name>
</gene>
<dbReference type="AlphaFoldDB" id="A0A4P7GI56"/>